<feature type="active site" evidence="8">
    <location>
        <position position="199"/>
    </location>
</feature>
<dbReference type="InterPro" id="IPR010075">
    <property type="entry name" value="PRibForGlyAmidine_synth_PurQ"/>
</dbReference>
<dbReference type="NCBIfam" id="TIGR01737">
    <property type="entry name" value="FGAM_synth_I"/>
    <property type="match status" value="1"/>
</dbReference>
<evidence type="ECO:0000256" key="7">
    <source>
        <dbReference type="ARBA" id="ARBA00022962"/>
    </source>
</evidence>
<evidence type="ECO:0000256" key="6">
    <source>
        <dbReference type="ARBA" id="ARBA00022840"/>
    </source>
</evidence>
<dbReference type="GO" id="GO:0006189">
    <property type="term" value="P:'de novo' IMP biosynthetic process"/>
    <property type="evidence" value="ECO:0007669"/>
    <property type="project" value="UniProtKB-UniRule"/>
</dbReference>
<comment type="function">
    <text evidence="8">Part of the phosphoribosylformylglycinamidine synthase complex involved in the purines biosynthetic pathway. Catalyzes the ATP-dependent conversion of formylglycinamide ribonucleotide (FGAR) and glutamine to yield formylglycinamidine ribonucleotide (FGAM) and glutamate. The FGAM synthase complex is composed of three subunits. PurQ produces an ammonia molecule by converting glutamine to glutamate. PurL transfers the ammonia molecule to FGAR to form FGAM in an ATP-dependent manner. PurS interacts with PurQ and PurL and is thought to assist in the transfer of the ammonia molecule from PurQ to PurL.</text>
</comment>
<keyword evidence="7 8" id="KW-0315">Glutamine amidotransferase</keyword>
<dbReference type="KEGG" id="wso:WSWS_00395"/>
<evidence type="ECO:0000256" key="1">
    <source>
        <dbReference type="ARBA" id="ARBA00022490"/>
    </source>
</evidence>
<keyword evidence="6 8" id="KW-0067">ATP-binding</keyword>
<accession>A0A288QAA1</accession>
<dbReference type="PANTHER" id="PTHR47552">
    <property type="entry name" value="PHOSPHORIBOSYLFORMYLGLYCINAMIDINE SYNTHASE SUBUNIT PURQ"/>
    <property type="match status" value="1"/>
</dbReference>
<dbReference type="AlphaFoldDB" id="A0A288QAA1"/>
<dbReference type="SUPFAM" id="SSF52317">
    <property type="entry name" value="Class I glutamine amidotransferase-like"/>
    <property type="match status" value="1"/>
</dbReference>
<keyword evidence="10" id="KW-1185">Reference proteome</keyword>
<dbReference type="GO" id="GO:0005737">
    <property type="term" value="C:cytoplasm"/>
    <property type="evidence" value="ECO:0007669"/>
    <property type="project" value="UniProtKB-SubCell"/>
</dbReference>
<dbReference type="EMBL" id="QRAS01000001">
    <property type="protein sequence ID" value="RDL11606.1"/>
    <property type="molecule type" value="Genomic_DNA"/>
</dbReference>
<evidence type="ECO:0000256" key="2">
    <source>
        <dbReference type="ARBA" id="ARBA00022598"/>
    </source>
</evidence>
<dbReference type="CDD" id="cd01740">
    <property type="entry name" value="GATase1_FGAR_AT"/>
    <property type="match status" value="1"/>
</dbReference>
<comment type="pathway">
    <text evidence="8">Purine metabolism; IMP biosynthesis via de novo pathway; 5-amino-1-(5-phospho-D-ribosyl)imidazole from N(2)-formyl-N(1)-(5-phospho-D-ribosyl)glycinamide: step 1/2.</text>
</comment>
<evidence type="ECO:0000313" key="10">
    <source>
        <dbReference type="Proteomes" id="UP000254912"/>
    </source>
</evidence>
<dbReference type="OrthoDB" id="9804441at2"/>
<proteinExistence type="inferred from homology"/>
<dbReference type="GO" id="GO:0004642">
    <property type="term" value="F:phosphoribosylformylglycinamidine synthase activity"/>
    <property type="evidence" value="ECO:0007669"/>
    <property type="project" value="UniProtKB-UniRule"/>
</dbReference>
<name>A0A288QAA1_9LACO</name>
<dbReference type="Gene3D" id="3.40.50.880">
    <property type="match status" value="1"/>
</dbReference>
<reference evidence="9 10" key="1">
    <citation type="submission" date="2018-07" db="EMBL/GenBank/DDBJ databases">
        <title>Genomic Encyclopedia of Type Strains, Phase III (KMG-III): the genomes of soil and plant-associated and newly described type strains.</title>
        <authorList>
            <person name="Whitman W."/>
        </authorList>
    </citation>
    <scope>NUCLEOTIDE SEQUENCE [LARGE SCALE GENOMIC DNA]</scope>
    <source>
        <strain evidence="9 10">CECT 7031</strain>
    </source>
</reference>
<comment type="catalytic activity">
    <reaction evidence="8">
        <text>L-glutamine + H2O = L-glutamate + NH4(+)</text>
        <dbReference type="Rhea" id="RHEA:15889"/>
        <dbReference type="ChEBI" id="CHEBI:15377"/>
        <dbReference type="ChEBI" id="CHEBI:28938"/>
        <dbReference type="ChEBI" id="CHEBI:29985"/>
        <dbReference type="ChEBI" id="CHEBI:58359"/>
        <dbReference type="EC" id="3.5.1.2"/>
    </reaction>
</comment>
<evidence type="ECO:0000313" key="9">
    <source>
        <dbReference type="EMBL" id="RDL11606.1"/>
    </source>
</evidence>
<dbReference type="EC" id="6.3.5.3" evidence="8"/>
<comment type="catalytic activity">
    <reaction evidence="8">
        <text>N(2)-formyl-N(1)-(5-phospho-beta-D-ribosyl)glycinamide + L-glutamine + ATP + H2O = 2-formamido-N(1)-(5-O-phospho-beta-D-ribosyl)acetamidine + L-glutamate + ADP + phosphate + H(+)</text>
        <dbReference type="Rhea" id="RHEA:17129"/>
        <dbReference type="ChEBI" id="CHEBI:15377"/>
        <dbReference type="ChEBI" id="CHEBI:15378"/>
        <dbReference type="ChEBI" id="CHEBI:29985"/>
        <dbReference type="ChEBI" id="CHEBI:30616"/>
        <dbReference type="ChEBI" id="CHEBI:43474"/>
        <dbReference type="ChEBI" id="CHEBI:58359"/>
        <dbReference type="ChEBI" id="CHEBI:147286"/>
        <dbReference type="ChEBI" id="CHEBI:147287"/>
        <dbReference type="ChEBI" id="CHEBI:456216"/>
        <dbReference type="EC" id="6.3.5.3"/>
    </reaction>
</comment>
<gene>
    <name evidence="8" type="primary">purQ</name>
    <name evidence="9" type="ORF">DFP99_0024</name>
</gene>
<dbReference type="UniPathway" id="UPA00074">
    <property type="reaction ID" value="UER00128"/>
</dbReference>
<sequence length="227" mass="24206">MKAAVIRFPGSNCDFDMYYALQDFGVDADIVTKDQADFDDYDAIFLPGGFAYGDYLRTGAVARFSPAMKAVTQAADAGKLVVGVCNGFQILTEAGLLPGQLMRNAVDGKAPGFINDDVPLQVVNADTPFSSEYGAGATLTIPVAHGEGRYYADAETIANLYANHQVVFTYQENINGSVDNIAGITNKAGNVFGMMPHPERAVDELLGNTDGRAFFKGIVANILAKVK</sequence>
<keyword evidence="5 8" id="KW-0378">Hydrolase</keyword>
<dbReference type="Pfam" id="PF13507">
    <property type="entry name" value="GATase_5"/>
    <property type="match status" value="1"/>
</dbReference>
<dbReference type="InterPro" id="IPR029062">
    <property type="entry name" value="Class_I_gatase-like"/>
</dbReference>
<keyword evidence="1 8" id="KW-0963">Cytoplasm</keyword>
<keyword evidence="2 8" id="KW-0436">Ligase</keyword>
<comment type="subunit">
    <text evidence="8">Part of the FGAM synthase complex composed of 1 PurL, 1 PurQ and 2 PurS subunits.</text>
</comment>
<dbReference type="GO" id="GO:0004359">
    <property type="term" value="F:glutaminase activity"/>
    <property type="evidence" value="ECO:0007669"/>
    <property type="project" value="UniProtKB-EC"/>
</dbReference>
<dbReference type="PIRSF" id="PIRSF001586">
    <property type="entry name" value="FGAM_synth_I"/>
    <property type="match status" value="1"/>
</dbReference>
<protein>
    <recommendedName>
        <fullName evidence="8">Phosphoribosylformylglycinamidine synthase subunit PurQ</fullName>
        <shortName evidence="8">FGAM synthase</shortName>
        <ecNumber evidence="8">6.3.5.3</ecNumber>
    </recommendedName>
    <alternativeName>
        <fullName evidence="8">Formylglycinamide ribonucleotide amidotransferase subunit I</fullName>
        <shortName evidence="8">FGAR amidotransferase I</shortName>
        <shortName evidence="8">FGAR-AT I</shortName>
    </alternativeName>
    <alternativeName>
        <fullName evidence="8">Glutaminase PurQ</fullName>
        <ecNumber evidence="8">3.5.1.2</ecNumber>
    </alternativeName>
    <alternativeName>
        <fullName evidence="8">Phosphoribosylformylglycinamidine synthase subunit I</fullName>
    </alternativeName>
</protein>
<dbReference type="PANTHER" id="PTHR47552:SF1">
    <property type="entry name" value="PHOSPHORIBOSYLFORMYLGLYCINAMIDINE SYNTHASE SUBUNIT PURQ"/>
    <property type="match status" value="1"/>
</dbReference>
<evidence type="ECO:0000256" key="5">
    <source>
        <dbReference type="ARBA" id="ARBA00022801"/>
    </source>
</evidence>
<dbReference type="GeneID" id="94545604"/>
<feature type="active site" evidence="8">
    <location>
        <position position="197"/>
    </location>
</feature>
<dbReference type="EC" id="3.5.1.2" evidence="8"/>
<dbReference type="SMART" id="SM01211">
    <property type="entry name" value="GATase_5"/>
    <property type="match status" value="1"/>
</dbReference>
<feature type="active site" description="Nucleophile" evidence="8">
    <location>
        <position position="85"/>
    </location>
</feature>
<comment type="caution">
    <text evidence="9">The sequence shown here is derived from an EMBL/GenBank/DDBJ whole genome shotgun (WGS) entry which is preliminary data.</text>
</comment>
<keyword evidence="4 8" id="KW-0658">Purine biosynthesis</keyword>
<dbReference type="Proteomes" id="UP000254912">
    <property type="component" value="Unassembled WGS sequence"/>
</dbReference>
<organism evidence="9 10">
    <name type="scientific">Weissella soli</name>
    <dbReference type="NCBI Taxonomy" id="155866"/>
    <lineage>
        <taxon>Bacteria</taxon>
        <taxon>Bacillati</taxon>
        <taxon>Bacillota</taxon>
        <taxon>Bacilli</taxon>
        <taxon>Lactobacillales</taxon>
        <taxon>Lactobacillaceae</taxon>
        <taxon>Weissella</taxon>
    </lineage>
</organism>
<evidence type="ECO:0000256" key="4">
    <source>
        <dbReference type="ARBA" id="ARBA00022755"/>
    </source>
</evidence>
<dbReference type="PROSITE" id="PS51273">
    <property type="entry name" value="GATASE_TYPE_1"/>
    <property type="match status" value="1"/>
</dbReference>
<evidence type="ECO:0000256" key="3">
    <source>
        <dbReference type="ARBA" id="ARBA00022741"/>
    </source>
</evidence>
<keyword evidence="3 8" id="KW-0547">Nucleotide-binding</keyword>
<evidence type="ECO:0000256" key="8">
    <source>
        <dbReference type="HAMAP-Rule" id="MF_00421"/>
    </source>
</evidence>
<dbReference type="NCBIfam" id="NF002957">
    <property type="entry name" value="PRK03619.1"/>
    <property type="match status" value="1"/>
</dbReference>
<dbReference type="HAMAP" id="MF_00421">
    <property type="entry name" value="PurQ"/>
    <property type="match status" value="1"/>
</dbReference>
<comment type="subcellular location">
    <subcellularLocation>
        <location evidence="8">Cytoplasm</location>
    </subcellularLocation>
</comment>
<dbReference type="RefSeq" id="WP_070229680.1">
    <property type="nucleotide sequence ID" value="NZ_BJYO01000002.1"/>
</dbReference>
<dbReference type="GO" id="GO:0005524">
    <property type="term" value="F:ATP binding"/>
    <property type="evidence" value="ECO:0007669"/>
    <property type="project" value="UniProtKB-KW"/>
</dbReference>